<evidence type="ECO:0000313" key="2">
    <source>
        <dbReference type="EMBL" id="KAK8771001.1"/>
    </source>
</evidence>
<sequence length="51" mass="5865">STWSEAKTLQHHFRRSPPRTDEGNAHVKKRRKRRHGSTLRGMKIGATDVNA</sequence>
<evidence type="ECO:0000256" key="1">
    <source>
        <dbReference type="SAM" id="MobiDB-lite"/>
    </source>
</evidence>
<comment type="caution">
    <text evidence="2">The sequence shown here is derived from an EMBL/GenBank/DDBJ whole genome shotgun (WGS) entry which is preliminary data.</text>
</comment>
<protein>
    <submittedName>
        <fullName evidence="2">Uncharacterized protein</fullName>
    </submittedName>
</protein>
<feature type="non-terminal residue" evidence="2">
    <location>
        <position position="1"/>
    </location>
</feature>
<dbReference type="Proteomes" id="UP001321473">
    <property type="component" value="Unassembled WGS sequence"/>
</dbReference>
<gene>
    <name evidence="2" type="ORF">V5799_025754</name>
</gene>
<dbReference type="AlphaFoldDB" id="A0AAQ4E8D0"/>
<feature type="compositionally biased region" description="Basic residues" evidence="1">
    <location>
        <begin position="26"/>
        <end position="37"/>
    </location>
</feature>
<organism evidence="2 3">
    <name type="scientific">Amblyomma americanum</name>
    <name type="common">Lone star tick</name>
    <dbReference type="NCBI Taxonomy" id="6943"/>
    <lineage>
        <taxon>Eukaryota</taxon>
        <taxon>Metazoa</taxon>
        <taxon>Ecdysozoa</taxon>
        <taxon>Arthropoda</taxon>
        <taxon>Chelicerata</taxon>
        <taxon>Arachnida</taxon>
        <taxon>Acari</taxon>
        <taxon>Parasitiformes</taxon>
        <taxon>Ixodida</taxon>
        <taxon>Ixodoidea</taxon>
        <taxon>Ixodidae</taxon>
        <taxon>Amblyomminae</taxon>
        <taxon>Amblyomma</taxon>
    </lineage>
</organism>
<name>A0AAQ4E8D0_AMBAM</name>
<reference evidence="2 3" key="1">
    <citation type="journal article" date="2023" name="Arcadia Sci">
        <title>De novo assembly of a long-read Amblyomma americanum tick genome.</title>
        <authorList>
            <person name="Chou S."/>
            <person name="Poskanzer K.E."/>
            <person name="Rollins M."/>
            <person name="Thuy-Boun P.S."/>
        </authorList>
    </citation>
    <scope>NUCLEOTIDE SEQUENCE [LARGE SCALE GENOMIC DNA]</scope>
    <source>
        <strain evidence="2">F_SG_1</strain>
        <tissue evidence="2">Salivary glands</tissue>
    </source>
</reference>
<proteinExistence type="predicted"/>
<feature type="region of interest" description="Disordered" evidence="1">
    <location>
        <begin position="1"/>
        <end position="51"/>
    </location>
</feature>
<evidence type="ECO:0000313" key="3">
    <source>
        <dbReference type="Proteomes" id="UP001321473"/>
    </source>
</evidence>
<keyword evidence="3" id="KW-1185">Reference proteome</keyword>
<accession>A0AAQ4E8D0</accession>
<dbReference type="EMBL" id="JARKHS020020291">
    <property type="protein sequence ID" value="KAK8771001.1"/>
    <property type="molecule type" value="Genomic_DNA"/>
</dbReference>